<dbReference type="Proteomes" id="UP000186551">
    <property type="component" value="Unassembled WGS sequence"/>
</dbReference>
<evidence type="ECO:0000259" key="4">
    <source>
        <dbReference type="PROSITE" id="PS51352"/>
    </source>
</evidence>
<feature type="domain" description="Thioredoxin" evidence="4">
    <location>
        <begin position="53"/>
        <end position="213"/>
    </location>
</feature>
<dbReference type="InterPro" id="IPR013766">
    <property type="entry name" value="Thioredoxin_domain"/>
</dbReference>
<evidence type="ECO:0000256" key="2">
    <source>
        <dbReference type="ARBA" id="ARBA00023008"/>
    </source>
</evidence>
<dbReference type="Pfam" id="PF02630">
    <property type="entry name" value="SCO1-SenC"/>
    <property type="match status" value="1"/>
</dbReference>
<dbReference type="Gene3D" id="3.40.30.10">
    <property type="entry name" value="Glutaredoxin"/>
    <property type="match status" value="1"/>
</dbReference>
<keyword evidence="3" id="KW-1133">Transmembrane helix</keyword>
<evidence type="ECO:0000256" key="1">
    <source>
        <dbReference type="ARBA" id="ARBA00010996"/>
    </source>
</evidence>
<keyword evidence="3" id="KW-0472">Membrane</keyword>
<dbReference type="EMBL" id="LVWA01000009">
    <property type="protein sequence ID" value="OKL39472.1"/>
    <property type="molecule type" value="Genomic_DNA"/>
</dbReference>
<feature type="transmembrane region" description="Helical" evidence="3">
    <location>
        <begin position="6"/>
        <end position="26"/>
    </location>
</feature>
<evidence type="ECO:0000256" key="3">
    <source>
        <dbReference type="SAM" id="Phobius"/>
    </source>
</evidence>
<keyword evidence="2" id="KW-0186">Copper</keyword>
<organism evidence="5 6">
    <name type="scientific">Pontibacter flavimaris</name>
    <dbReference type="NCBI Taxonomy" id="1797110"/>
    <lineage>
        <taxon>Bacteria</taxon>
        <taxon>Pseudomonadati</taxon>
        <taxon>Bacteroidota</taxon>
        <taxon>Cytophagia</taxon>
        <taxon>Cytophagales</taxon>
        <taxon>Hymenobacteraceae</taxon>
        <taxon>Pontibacter</taxon>
    </lineage>
</organism>
<sequence>MNPFKALILGLLLLVPILIFIFISVFGTHHFSLKTYYPKRDDGGRVVYDAAGDTIFQQVPYFKLHTLTGDSLSQEDLDESIYVAGFFRLPCADSCQKVFSQLVRVQEAFANNPQLKLVSFAVNAASDTTMSLQSITREYKVQEDKWYLLAADEALVGSLTKGFHEPAEQQGEAPMTGGRLLLIDKEKKVRGVYEGTAPEDVDRLILEINVLLDEYSKRK</sequence>
<dbReference type="InterPro" id="IPR003782">
    <property type="entry name" value="SCO1/SenC"/>
</dbReference>
<protein>
    <recommendedName>
        <fullName evidence="4">Thioredoxin domain-containing protein</fullName>
    </recommendedName>
</protein>
<comment type="caution">
    <text evidence="5">The sequence shown here is derived from an EMBL/GenBank/DDBJ whole genome shotgun (WGS) entry which is preliminary data.</text>
</comment>
<dbReference type="PROSITE" id="PS51352">
    <property type="entry name" value="THIOREDOXIN_2"/>
    <property type="match status" value="1"/>
</dbReference>
<keyword evidence="6" id="KW-1185">Reference proteome</keyword>
<keyword evidence="3" id="KW-0812">Transmembrane</keyword>
<dbReference type="OrthoDB" id="9811998at2"/>
<dbReference type="InterPro" id="IPR036249">
    <property type="entry name" value="Thioredoxin-like_sf"/>
</dbReference>
<dbReference type="STRING" id="1797110.A3841_02620"/>
<evidence type="ECO:0000313" key="5">
    <source>
        <dbReference type="EMBL" id="OKL39472.1"/>
    </source>
</evidence>
<comment type="similarity">
    <text evidence="1">Belongs to the SCO1/2 family.</text>
</comment>
<reference evidence="5 6" key="1">
    <citation type="submission" date="2016-03" db="EMBL/GenBank/DDBJ databases">
        <title>Genome sequence of Pontibacter sp. nov., of the family cytophagaceae, isolated from marine sediment of the Yellow Sea, China.</title>
        <authorList>
            <person name="Zhang G."/>
            <person name="Zhang R."/>
        </authorList>
    </citation>
    <scope>NUCLEOTIDE SEQUENCE [LARGE SCALE GENOMIC DNA]</scope>
    <source>
        <strain evidence="5 6">S10-8</strain>
    </source>
</reference>
<accession>A0A1Q5PBG7</accession>
<proteinExistence type="inferred from homology"/>
<name>A0A1Q5PBG7_9BACT</name>
<evidence type="ECO:0000313" key="6">
    <source>
        <dbReference type="Proteomes" id="UP000186551"/>
    </source>
</evidence>
<gene>
    <name evidence="5" type="ORF">A3841_02620</name>
</gene>
<dbReference type="SUPFAM" id="SSF52833">
    <property type="entry name" value="Thioredoxin-like"/>
    <property type="match status" value="1"/>
</dbReference>
<dbReference type="AlphaFoldDB" id="A0A1Q5PBG7"/>